<protein>
    <submittedName>
        <fullName evidence="1">Uncharacterized protein</fullName>
    </submittedName>
</protein>
<gene>
    <name evidence="1" type="ORF">M9458_018916</name>
</gene>
<keyword evidence="2" id="KW-1185">Reference proteome</keyword>
<proteinExistence type="predicted"/>
<organism evidence="1 2">
    <name type="scientific">Cirrhinus mrigala</name>
    <name type="common">Mrigala</name>
    <dbReference type="NCBI Taxonomy" id="683832"/>
    <lineage>
        <taxon>Eukaryota</taxon>
        <taxon>Metazoa</taxon>
        <taxon>Chordata</taxon>
        <taxon>Craniata</taxon>
        <taxon>Vertebrata</taxon>
        <taxon>Euteleostomi</taxon>
        <taxon>Actinopterygii</taxon>
        <taxon>Neopterygii</taxon>
        <taxon>Teleostei</taxon>
        <taxon>Ostariophysi</taxon>
        <taxon>Cypriniformes</taxon>
        <taxon>Cyprinidae</taxon>
        <taxon>Labeoninae</taxon>
        <taxon>Labeonini</taxon>
        <taxon>Cirrhinus</taxon>
    </lineage>
</organism>
<accession>A0ABD0QPY2</accession>
<evidence type="ECO:0000313" key="2">
    <source>
        <dbReference type="Proteomes" id="UP001529510"/>
    </source>
</evidence>
<name>A0ABD0QPY2_CIRMR</name>
<feature type="non-terminal residue" evidence="1">
    <location>
        <position position="1"/>
    </location>
</feature>
<comment type="caution">
    <text evidence="1">The sequence shown here is derived from an EMBL/GenBank/DDBJ whole genome shotgun (WGS) entry which is preliminary data.</text>
</comment>
<evidence type="ECO:0000313" key="1">
    <source>
        <dbReference type="EMBL" id="KAL0187246.1"/>
    </source>
</evidence>
<dbReference type="AlphaFoldDB" id="A0ABD0QPY2"/>
<reference evidence="1 2" key="1">
    <citation type="submission" date="2024-05" db="EMBL/GenBank/DDBJ databases">
        <title>Genome sequencing and assembly of Indian major carp, Cirrhinus mrigala (Hamilton, 1822).</title>
        <authorList>
            <person name="Mohindra V."/>
            <person name="Chowdhury L.M."/>
            <person name="Lal K."/>
            <person name="Jena J.K."/>
        </authorList>
    </citation>
    <scope>NUCLEOTIDE SEQUENCE [LARGE SCALE GENOMIC DNA]</scope>
    <source>
        <strain evidence="1">CM1030</strain>
        <tissue evidence="1">Blood</tissue>
    </source>
</reference>
<dbReference type="Proteomes" id="UP001529510">
    <property type="component" value="Unassembled WGS sequence"/>
</dbReference>
<feature type="non-terminal residue" evidence="1">
    <location>
        <position position="92"/>
    </location>
</feature>
<sequence>YLLSSRSSSLLPFTIARAGPGLYPSAPAGALQQTRRAREAAAATEMPLQEINPPLRRQAEGLAATRKQLDGQSRLGRIQTSTFSTLREAVYA</sequence>
<dbReference type="EMBL" id="JAMKFB020000008">
    <property type="protein sequence ID" value="KAL0187246.1"/>
    <property type="molecule type" value="Genomic_DNA"/>
</dbReference>